<comment type="pathway">
    <text evidence="1">Isoprenoid biosynthesis; isopentenyl diphosphate biosynthesis via DXP pathway; isopentenyl diphosphate from 1-deoxy-D-xylulose 5-phosphate: step 2/6.</text>
</comment>
<accession>A0A381WDG3</accession>
<dbReference type="InterPro" id="IPR001228">
    <property type="entry name" value="IspD"/>
</dbReference>
<dbReference type="PROSITE" id="PS01295">
    <property type="entry name" value="ISPD"/>
    <property type="match status" value="1"/>
</dbReference>
<dbReference type="InterPro" id="IPR018294">
    <property type="entry name" value="ISPD_synthase_CS"/>
</dbReference>
<comment type="similarity">
    <text evidence="2">Belongs to the IspD/TarI cytidylyltransferase family. IspD subfamily.</text>
</comment>
<dbReference type="UniPathway" id="UPA00056">
    <property type="reaction ID" value="UER00093"/>
</dbReference>
<evidence type="ECO:0000256" key="1">
    <source>
        <dbReference type="ARBA" id="ARBA00004787"/>
    </source>
</evidence>
<dbReference type="SUPFAM" id="SSF53448">
    <property type="entry name" value="Nucleotide-diphospho-sugar transferases"/>
    <property type="match status" value="1"/>
</dbReference>
<dbReference type="CDD" id="cd02516">
    <property type="entry name" value="CDP-ME_synthetase"/>
    <property type="match status" value="1"/>
</dbReference>
<proteinExistence type="inferred from homology"/>
<dbReference type="Pfam" id="PF01128">
    <property type="entry name" value="IspD"/>
    <property type="match status" value="1"/>
</dbReference>
<dbReference type="Gene3D" id="3.90.550.10">
    <property type="entry name" value="Spore Coat Polysaccharide Biosynthesis Protein SpsA, Chain A"/>
    <property type="match status" value="1"/>
</dbReference>
<dbReference type="GO" id="GO:0019288">
    <property type="term" value="P:isopentenyl diphosphate biosynthetic process, methylerythritol 4-phosphate pathway"/>
    <property type="evidence" value="ECO:0007669"/>
    <property type="project" value="UniProtKB-UniPathway"/>
</dbReference>
<dbReference type="NCBIfam" id="TIGR00453">
    <property type="entry name" value="ispD"/>
    <property type="match status" value="1"/>
</dbReference>
<dbReference type="EC" id="2.7.7.60" evidence="3"/>
<dbReference type="InterPro" id="IPR029044">
    <property type="entry name" value="Nucleotide-diphossugar_trans"/>
</dbReference>
<evidence type="ECO:0000256" key="5">
    <source>
        <dbReference type="ARBA" id="ARBA00022695"/>
    </source>
</evidence>
<dbReference type="InterPro" id="IPR050088">
    <property type="entry name" value="IspD/TarI_cytidylyltransf_bact"/>
</dbReference>
<sequence length="235" mass="25935">MGENGIIMMKVSAIIPSAGHGDRFGEAKQFKKLAGQPLLFHSLKLFLSCRIIDEIVVVVQQEYVEHIYRDIFSIAAGKPIKSIPGGLHRQDSVQNGVLATDSESTLVCVHDAARPFVTEDLITASISACEKYDGAIVALPSSDTVKLSEDGQVKKTVDRKNVWLAQTPQTFHRGKLIQALDKANQRNLVATDESTLMENMGFSIGLVQGHANNFKITTNEDWERAETLIKWSEQV</sequence>
<evidence type="ECO:0000256" key="2">
    <source>
        <dbReference type="ARBA" id="ARBA00009789"/>
    </source>
</evidence>
<dbReference type="GO" id="GO:0050518">
    <property type="term" value="F:2-C-methyl-D-erythritol 4-phosphate cytidylyltransferase activity"/>
    <property type="evidence" value="ECO:0007669"/>
    <property type="project" value="UniProtKB-EC"/>
</dbReference>
<dbReference type="InterPro" id="IPR034683">
    <property type="entry name" value="IspD/TarI"/>
</dbReference>
<keyword evidence="6" id="KW-0414">Isoprene biosynthesis</keyword>
<dbReference type="PANTHER" id="PTHR32125">
    <property type="entry name" value="2-C-METHYL-D-ERYTHRITOL 4-PHOSPHATE CYTIDYLYLTRANSFERASE, CHLOROPLASTIC"/>
    <property type="match status" value="1"/>
</dbReference>
<dbReference type="EMBL" id="UINC01011439">
    <property type="protein sequence ID" value="SVA50494.1"/>
    <property type="molecule type" value="Genomic_DNA"/>
</dbReference>
<reference evidence="7" key="1">
    <citation type="submission" date="2018-05" db="EMBL/GenBank/DDBJ databases">
        <authorList>
            <person name="Lanie J.A."/>
            <person name="Ng W.-L."/>
            <person name="Kazmierczak K.M."/>
            <person name="Andrzejewski T.M."/>
            <person name="Davidsen T.M."/>
            <person name="Wayne K.J."/>
            <person name="Tettelin H."/>
            <person name="Glass J.I."/>
            <person name="Rusch D."/>
            <person name="Podicherti R."/>
            <person name="Tsui H.-C.T."/>
            <person name="Winkler M.E."/>
        </authorList>
    </citation>
    <scope>NUCLEOTIDE SEQUENCE</scope>
</reference>
<keyword evidence="4" id="KW-0808">Transferase</keyword>
<dbReference type="AlphaFoldDB" id="A0A381WDG3"/>
<keyword evidence="5" id="KW-0548">Nucleotidyltransferase</keyword>
<evidence type="ECO:0000256" key="3">
    <source>
        <dbReference type="ARBA" id="ARBA00012526"/>
    </source>
</evidence>
<dbReference type="FunFam" id="3.90.550.10:FF:000003">
    <property type="entry name" value="2-C-methyl-D-erythritol 4-phosphate cytidylyltransferase"/>
    <property type="match status" value="1"/>
</dbReference>
<organism evidence="7">
    <name type="scientific">marine metagenome</name>
    <dbReference type="NCBI Taxonomy" id="408172"/>
    <lineage>
        <taxon>unclassified sequences</taxon>
        <taxon>metagenomes</taxon>
        <taxon>ecological metagenomes</taxon>
    </lineage>
</organism>
<evidence type="ECO:0000313" key="7">
    <source>
        <dbReference type="EMBL" id="SVA50494.1"/>
    </source>
</evidence>
<dbReference type="HAMAP" id="MF_00108">
    <property type="entry name" value="IspD"/>
    <property type="match status" value="1"/>
</dbReference>
<gene>
    <name evidence="7" type="ORF">METZ01_LOCUS103348</name>
</gene>
<evidence type="ECO:0000256" key="4">
    <source>
        <dbReference type="ARBA" id="ARBA00022679"/>
    </source>
</evidence>
<protein>
    <recommendedName>
        <fullName evidence="3">2-C-methyl-D-erythritol 4-phosphate cytidylyltransferase</fullName>
        <ecNumber evidence="3">2.7.7.60</ecNumber>
    </recommendedName>
</protein>
<dbReference type="PANTHER" id="PTHR32125:SF4">
    <property type="entry name" value="2-C-METHYL-D-ERYTHRITOL 4-PHOSPHATE CYTIDYLYLTRANSFERASE, CHLOROPLASTIC"/>
    <property type="match status" value="1"/>
</dbReference>
<evidence type="ECO:0000256" key="6">
    <source>
        <dbReference type="ARBA" id="ARBA00023229"/>
    </source>
</evidence>
<name>A0A381WDG3_9ZZZZ</name>